<feature type="domain" description="C2H2-type" evidence="13">
    <location>
        <begin position="290"/>
        <end position="317"/>
    </location>
</feature>
<accession>A0AAD5WNF0</accession>
<evidence type="ECO:0000256" key="3">
    <source>
        <dbReference type="ARBA" id="ARBA00022723"/>
    </source>
</evidence>
<dbReference type="Pfam" id="PF00096">
    <property type="entry name" value="zf-C2H2"/>
    <property type="match status" value="2"/>
</dbReference>
<dbReference type="InterPro" id="IPR036236">
    <property type="entry name" value="Znf_C2H2_sf"/>
</dbReference>
<feature type="region of interest" description="Disordered" evidence="12">
    <location>
        <begin position="340"/>
        <end position="387"/>
    </location>
</feature>
<keyword evidence="15" id="KW-1185">Reference proteome</keyword>
<keyword evidence="10" id="KW-0539">Nucleus</keyword>
<feature type="region of interest" description="Disordered" evidence="12">
    <location>
        <begin position="1"/>
        <end position="240"/>
    </location>
</feature>
<dbReference type="PROSITE" id="PS50157">
    <property type="entry name" value="ZINC_FINGER_C2H2_2"/>
    <property type="match status" value="2"/>
</dbReference>
<evidence type="ECO:0000256" key="12">
    <source>
        <dbReference type="SAM" id="MobiDB-lite"/>
    </source>
</evidence>
<dbReference type="Gene3D" id="3.30.160.60">
    <property type="entry name" value="Classic Zinc Finger"/>
    <property type="match status" value="2"/>
</dbReference>
<dbReference type="GO" id="GO:0000978">
    <property type="term" value="F:RNA polymerase II cis-regulatory region sequence-specific DNA binding"/>
    <property type="evidence" value="ECO:0007669"/>
    <property type="project" value="TreeGrafter"/>
</dbReference>
<gene>
    <name evidence="14" type="ORF">MKZ38_009946</name>
</gene>
<evidence type="ECO:0000256" key="1">
    <source>
        <dbReference type="ARBA" id="ARBA00004123"/>
    </source>
</evidence>
<dbReference type="FunFam" id="3.30.160.60:FF:001182">
    <property type="entry name" value="Zinc finger, C2H2 type"/>
    <property type="match status" value="1"/>
</dbReference>
<dbReference type="PANTHER" id="PTHR23226:SF416">
    <property type="entry name" value="FI01424P"/>
    <property type="match status" value="1"/>
</dbReference>
<feature type="compositionally biased region" description="Low complexity" evidence="12">
    <location>
        <begin position="349"/>
        <end position="366"/>
    </location>
</feature>
<feature type="compositionally biased region" description="Polar residues" evidence="12">
    <location>
        <begin position="195"/>
        <end position="207"/>
    </location>
</feature>
<dbReference type="FunFam" id="3.30.160.60:FF:001156">
    <property type="entry name" value="Zinc finger protein 407"/>
    <property type="match status" value="1"/>
</dbReference>
<keyword evidence="8" id="KW-0238">DNA-binding</keyword>
<feature type="compositionally biased region" description="Basic and acidic residues" evidence="12">
    <location>
        <begin position="372"/>
        <end position="387"/>
    </location>
</feature>
<dbReference type="InterPro" id="IPR013087">
    <property type="entry name" value="Znf_C2H2_type"/>
</dbReference>
<feature type="compositionally biased region" description="Pro residues" evidence="12">
    <location>
        <begin position="217"/>
        <end position="230"/>
    </location>
</feature>
<keyword evidence="5 11" id="KW-0863">Zinc-finger</keyword>
<keyword evidence="4" id="KW-0677">Repeat</keyword>
<dbReference type="PANTHER" id="PTHR23226">
    <property type="entry name" value="ZINC FINGER AND SCAN DOMAIN-CONTAINING"/>
    <property type="match status" value="1"/>
</dbReference>
<comment type="similarity">
    <text evidence="2">Belongs to the krueppel C2H2-type zinc-finger protein family.</text>
</comment>
<evidence type="ECO:0000256" key="4">
    <source>
        <dbReference type="ARBA" id="ARBA00022737"/>
    </source>
</evidence>
<sequence length="387" mass="41001">MDTGVSNNEGLSPLSSLNNNSSGPPQTTQGATLPSSAYSYQAGSWPTPGSSSSSSYVYTTSNPEQTTPLSQPSAYSNTSANANTGRGMYSPSMNYNARGSSQSPATGNDNMPSGPPPPASYSLPPYSSSSTQSTIPSHTHQQQPILSSQAPAVSQPPQQSTTPIADSYPRPPPPQAYYTQTSTPQQQTFQSFASHQPSQHSPASTAMASRGLVSMPPHSPAGLHPPPSYGPPRQFHGYHTVPHSMGGGVLSNITSPNTPMTLVNGGLGVHHPGMYSMYGHPPPTAADRPFKCDQCPQSFNRNHDLKRHKRIHLAVKPFPCSHCDKSFSRKDALKRHKLVKGCGSKDDNTNNAATTNTEGTTTSNPNDGSSEDPNRTTGKRDPAPMHP</sequence>
<dbReference type="PROSITE" id="PS00028">
    <property type="entry name" value="ZINC_FINGER_C2H2_1"/>
    <property type="match status" value="1"/>
</dbReference>
<comment type="caution">
    <text evidence="14">The sequence shown here is derived from an EMBL/GenBank/DDBJ whole genome shotgun (WGS) entry which is preliminary data.</text>
</comment>
<dbReference type="SMART" id="SM00355">
    <property type="entry name" value="ZnF_C2H2"/>
    <property type="match status" value="2"/>
</dbReference>
<evidence type="ECO:0000313" key="15">
    <source>
        <dbReference type="Proteomes" id="UP001201980"/>
    </source>
</evidence>
<dbReference type="GO" id="GO:0000981">
    <property type="term" value="F:DNA-binding transcription factor activity, RNA polymerase II-specific"/>
    <property type="evidence" value="ECO:0007669"/>
    <property type="project" value="TreeGrafter"/>
</dbReference>
<protein>
    <submittedName>
        <fullName evidence="14">Zinc finger protein</fullName>
    </submittedName>
</protein>
<evidence type="ECO:0000256" key="5">
    <source>
        <dbReference type="ARBA" id="ARBA00022771"/>
    </source>
</evidence>
<comment type="subcellular location">
    <subcellularLocation>
        <location evidence="1">Nucleus</location>
    </subcellularLocation>
</comment>
<feature type="compositionally biased region" description="Low complexity" evidence="12">
    <location>
        <begin position="176"/>
        <end position="194"/>
    </location>
</feature>
<evidence type="ECO:0000256" key="2">
    <source>
        <dbReference type="ARBA" id="ARBA00006991"/>
    </source>
</evidence>
<feature type="domain" description="C2H2-type" evidence="13">
    <location>
        <begin position="318"/>
        <end position="346"/>
    </location>
</feature>
<evidence type="ECO:0000256" key="11">
    <source>
        <dbReference type="PROSITE-ProRule" id="PRU00042"/>
    </source>
</evidence>
<evidence type="ECO:0000256" key="6">
    <source>
        <dbReference type="ARBA" id="ARBA00022833"/>
    </source>
</evidence>
<keyword evidence="6" id="KW-0862">Zinc</keyword>
<evidence type="ECO:0000313" key="14">
    <source>
        <dbReference type="EMBL" id="KAJ2892363.1"/>
    </source>
</evidence>
<dbReference type="GO" id="GO:0005634">
    <property type="term" value="C:nucleus"/>
    <property type="evidence" value="ECO:0007669"/>
    <property type="project" value="UniProtKB-SubCell"/>
</dbReference>
<organism evidence="14 15">
    <name type="scientific">Zalerion maritima</name>
    <dbReference type="NCBI Taxonomy" id="339359"/>
    <lineage>
        <taxon>Eukaryota</taxon>
        <taxon>Fungi</taxon>
        <taxon>Dikarya</taxon>
        <taxon>Ascomycota</taxon>
        <taxon>Pezizomycotina</taxon>
        <taxon>Sordariomycetes</taxon>
        <taxon>Lulworthiomycetidae</taxon>
        <taxon>Lulworthiales</taxon>
        <taxon>Lulworthiaceae</taxon>
        <taxon>Zalerion</taxon>
    </lineage>
</organism>
<keyword evidence="9" id="KW-0804">Transcription</keyword>
<keyword evidence="7" id="KW-0805">Transcription regulation</keyword>
<evidence type="ECO:0000256" key="10">
    <source>
        <dbReference type="ARBA" id="ARBA00023242"/>
    </source>
</evidence>
<dbReference type="Proteomes" id="UP001201980">
    <property type="component" value="Unassembled WGS sequence"/>
</dbReference>
<evidence type="ECO:0000256" key="9">
    <source>
        <dbReference type="ARBA" id="ARBA00023163"/>
    </source>
</evidence>
<evidence type="ECO:0000259" key="13">
    <source>
        <dbReference type="PROSITE" id="PS50157"/>
    </source>
</evidence>
<dbReference type="GO" id="GO:0008270">
    <property type="term" value="F:zinc ion binding"/>
    <property type="evidence" value="ECO:0007669"/>
    <property type="project" value="UniProtKB-KW"/>
</dbReference>
<dbReference type="AlphaFoldDB" id="A0AAD5WNF0"/>
<name>A0AAD5WNF0_9PEZI</name>
<keyword evidence="3" id="KW-0479">Metal-binding</keyword>
<evidence type="ECO:0000256" key="8">
    <source>
        <dbReference type="ARBA" id="ARBA00023125"/>
    </source>
</evidence>
<proteinExistence type="inferred from homology"/>
<feature type="compositionally biased region" description="Low complexity" evidence="12">
    <location>
        <begin position="120"/>
        <end position="137"/>
    </location>
</feature>
<dbReference type="SUPFAM" id="SSF57667">
    <property type="entry name" value="beta-beta-alpha zinc fingers"/>
    <property type="match status" value="1"/>
</dbReference>
<dbReference type="EMBL" id="JAKWBI020000823">
    <property type="protein sequence ID" value="KAJ2892363.1"/>
    <property type="molecule type" value="Genomic_DNA"/>
</dbReference>
<feature type="compositionally biased region" description="Polar residues" evidence="12">
    <location>
        <begin position="56"/>
        <end position="84"/>
    </location>
</feature>
<reference evidence="14" key="1">
    <citation type="submission" date="2022-07" db="EMBL/GenBank/DDBJ databases">
        <title>Draft genome sequence of Zalerion maritima ATCC 34329, a (micro)plastics degrading marine fungus.</title>
        <authorList>
            <person name="Paco A."/>
            <person name="Goncalves M.F.M."/>
            <person name="Rocha-Santos T.A.P."/>
            <person name="Alves A."/>
        </authorList>
    </citation>
    <scope>NUCLEOTIDE SEQUENCE</scope>
    <source>
        <strain evidence="14">ATCC 34329</strain>
    </source>
</reference>
<feature type="compositionally biased region" description="Polar residues" evidence="12">
    <location>
        <begin position="91"/>
        <end position="111"/>
    </location>
</feature>
<feature type="compositionally biased region" description="Low complexity" evidence="12">
    <location>
        <begin position="147"/>
        <end position="163"/>
    </location>
</feature>
<evidence type="ECO:0000256" key="7">
    <source>
        <dbReference type="ARBA" id="ARBA00023015"/>
    </source>
</evidence>
<feature type="compositionally biased region" description="Polar residues" evidence="12">
    <location>
        <begin position="26"/>
        <end position="49"/>
    </location>
</feature>
<feature type="compositionally biased region" description="Low complexity" evidence="12">
    <location>
        <begin position="1"/>
        <end position="25"/>
    </location>
</feature>